<accession>A0A846HFN1</accession>
<evidence type="ECO:0000313" key="2">
    <source>
        <dbReference type="Proteomes" id="UP000031549"/>
    </source>
</evidence>
<sequence length="295" mass="34287">MKLNNEQSKWLRKIQHQVMAFIYRKDLRKLATLYGTDKWNYHWYAQHYNRHFTPLRLNKLKVLEIGIGGYDDLNSGGESLRMWKTFFPNSTIFGIDVVDKTSIEEERIKIFHGSQSDEEFLHKVISETGKLDIIIDDGSHVNEDVIKSFNILFTALNDGGFYVIEDTLFSYLPSLGDKWLKLGREDGGENWWAKLGGSIDLNDSKTMMNFFKRLVDSLNYQEILQPGYSPSYFDKHIVAIHFYHNLVILAKGDNNEESYFLENNTLKPSMLKQLGIDSLEDLGITFAKNSEYKNQ</sequence>
<dbReference type="InterPro" id="IPR029063">
    <property type="entry name" value="SAM-dependent_MTases_sf"/>
</dbReference>
<dbReference type="GO" id="GO:0032259">
    <property type="term" value="P:methylation"/>
    <property type="evidence" value="ECO:0007669"/>
    <property type="project" value="UniProtKB-KW"/>
</dbReference>
<dbReference type="Proteomes" id="UP000031549">
    <property type="component" value="Unassembled WGS sequence"/>
</dbReference>
<dbReference type="GO" id="GO:0008168">
    <property type="term" value="F:methyltransferase activity"/>
    <property type="evidence" value="ECO:0007669"/>
    <property type="project" value="UniProtKB-KW"/>
</dbReference>
<dbReference type="SUPFAM" id="SSF53335">
    <property type="entry name" value="S-adenosyl-L-methionine-dependent methyltransferases"/>
    <property type="match status" value="1"/>
</dbReference>
<reference evidence="1 2" key="1">
    <citation type="journal article" date="2015" name="Genome Announc.">
        <title>Draft Genome Sequence of Cyanobacterium Hassallia byssoidea Strain VB512170, Isolated from Monuments in India.</title>
        <authorList>
            <person name="Singh D."/>
            <person name="Chandrababunaidu M.M."/>
            <person name="Panda A."/>
            <person name="Sen D."/>
            <person name="Bhattacharyya S."/>
            <person name="Adhikary S.P."/>
            <person name="Tripathy S."/>
        </authorList>
    </citation>
    <scope>NUCLEOTIDE SEQUENCE [LARGE SCALE GENOMIC DNA]</scope>
    <source>
        <strain evidence="1 2">VB512170</strain>
    </source>
</reference>
<dbReference type="Gene3D" id="3.40.50.150">
    <property type="entry name" value="Vaccinia Virus protein VP39"/>
    <property type="match status" value="1"/>
</dbReference>
<protein>
    <submittedName>
        <fullName evidence="1">Class I SAM-dependent methyltransferase</fullName>
    </submittedName>
</protein>
<dbReference type="RefSeq" id="WP_052325798.1">
    <property type="nucleotide sequence ID" value="NZ_JTCM02000074.1"/>
</dbReference>
<keyword evidence="2" id="KW-1185">Reference proteome</keyword>
<evidence type="ECO:0000313" key="1">
    <source>
        <dbReference type="EMBL" id="NEU75589.1"/>
    </source>
</evidence>
<gene>
    <name evidence="1" type="ORF">PI95_024280</name>
</gene>
<dbReference type="EMBL" id="JTCM02000074">
    <property type="protein sequence ID" value="NEU75589.1"/>
    <property type="molecule type" value="Genomic_DNA"/>
</dbReference>
<proteinExistence type="predicted"/>
<keyword evidence="1" id="KW-0808">Transferase</keyword>
<name>A0A846HFN1_9CYAN</name>
<keyword evidence="1" id="KW-0489">Methyltransferase</keyword>
<dbReference type="AlphaFoldDB" id="A0A846HFN1"/>
<comment type="caution">
    <text evidence="1">The sequence shown here is derived from an EMBL/GenBank/DDBJ whole genome shotgun (WGS) entry which is preliminary data.</text>
</comment>
<organism evidence="1 2">
    <name type="scientific">Hassallia byssoidea VB512170</name>
    <dbReference type="NCBI Taxonomy" id="1304833"/>
    <lineage>
        <taxon>Bacteria</taxon>
        <taxon>Bacillati</taxon>
        <taxon>Cyanobacteriota</taxon>
        <taxon>Cyanophyceae</taxon>
        <taxon>Nostocales</taxon>
        <taxon>Tolypothrichaceae</taxon>
        <taxon>Hassallia</taxon>
    </lineage>
</organism>